<dbReference type="PANTHER" id="PTHR35004:SF8">
    <property type="entry name" value="TRANSPOSASE RV3428C-RELATED"/>
    <property type="match status" value="1"/>
</dbReference>
<feature type="domain" description="Integrase catalytic" evidence="4">
    <location>
        <begin position="139"/>
        <end position="321"/>
    </location>
</feature>
<evidence type="ECO:0000259" key="4">
    <source>
        <dbReference type="PROSITE" id="PS50994"/>
    </source>
</evidence>
<feature type="domain" description="HTH IS408-type" evidence="3">
    <location>
        <begin position="11"/>
        <end position="93"/>
    </location>
</feature>
<comment type="caution">
    <text evidence="5">The sequence shown here is derived from an EMBL/GenBank/DDBJ whole genome shotgun (WGS) entry which is preliminary data.</text>
</comment>
<dbReference type="InterPro" id="IPR012337">
    <property type="entry name" value="RNaseH-like_sf"/>
</dbReference>
<dbReference type="InterPro" id="IPR017895">
    <property type="entry name" value="HTH_IS408/IS1162_type"/>
</dbReference>
<dbReference type="InterPro" id="IPR054353">
    <property type="entry name" value="IstA-like_C"/>
</dbReference>
<dbReference type="PROSITE" id="PS50532">
    <property type="entry name" value="HTH_IS408"/>
    <property type="match status" value="1"/>
</dbReference>
<dbReference type="PANTHER" id="PTHR35004">
    <property type="entry name" value="TRANSPOSASE RV3428C-RELATED"/>
    <property type="match status" value="1"/>
</dbReference>
<evidence type="ECO:0000259" key="3">
    <source>
        <dbReference type="PROSITE" id="PS50532"/>
    </source>
</evidence>
<evidence type="ECO:0000313" key="6">
    <source>
        <dbReference type="Proteomes" id="UP000019753"/>
    </source>
</evidence>
<keyword evidence="6" id="KW-1185">Reference proteome</keyword>
<dbReference type="Pfam" id="PF22483">
    <property type="entry name" value="Mu-transpos_C_2"/>
    <property type="match status" value="1"/>
</dbReference>
<evidence type="ECO:0000256" key="1">
    <source>
        <dbReference type="ARBA" id="ARBA00009277"/>
    </source>
</evidence>
<protein>
    <submittedName>
        <fullName evidence="5">Transposase</fullName>
    </submittedName>
</protein>
<proteinExistence type="inferred from homology"/>
<feature type="region of interest" description="Disordered" evidence="2">
    <location>
        <begin position="502"/>
        <end position="561"/>
    </location>
</feature>
<dbReference type="InterPro" id="IPR001584">
    <property type="entry name" value="Integrase_cat-core"/>
</dbReference>
<dbReference type="NCBIfam" id="NF033546">
    <property type="entry name" value="transpos_IS21"/>
    <property type="match status" value="1"/>
</dbReference>
<dbReference type="AlphaFoldDB" id="A0A021VPL0"/>
<comment type="similarity">
    <text evidence="1">Belongs to the transposase IS21/IS408/IS1162 family.</text>
</comment>
<dbReference type="RefSeq" id="WP_024360721.1">
    <property type="nucleotide sequence ID" value="NZ_AXCW01000382.1"/>
</dbReference>
<dbReference type="EMBL" id="AXCW01000382">
    <property type="protein sequence ID" value="EYR61970.1"/>
    <property type="molecule type" value="Genomic_DNA"/>
</dbReference>
<name>A0A021VPL0_9CELL</name>
<organism evidence="5 6">
    <name type="scientific">Actinotalea ferrariae CF5-4</name>
    <dbReference type="NCBI Taxonomy" id="948458"/>
    <lineage>
        <taxon>Bacteria</taxon>
        <taxon>Bacillati</taxon>
        <taxon>Actinomycetota</taxon>
        <taxon>Actinomycetes</taxon>
        <taxon>Micrococcales</taxon>
        <taxon>Cellulomonadaceae</taxon>
        <taxon>Actinotalea</taxon>
    </lineage>
</organism>
<dbReference type="GO" id="GO:0003676">
    <property type="term" value="F:nucleic acid binding"/>
    <property type="evidence" value="ECO:0007669"/>
    <property type="project" value="InterPro"/>
</dbReference>
<dbReference type="PROSITE" id="PS50994">
    <property type="entry name" value="INTEGRASE"/>
    <property type="match status" value="1"/>
</dbReference>
<accession>A0A021VPL0</accession>
<gene>
    <name evidence="5" type="ORF">N866_13495</name>
</gene>
<dbReference type="Gene3D" id="3.30.420.10">
    <property type="entry name" value="Ribonuclease H-like superfamily/Ribonuclease H"/>
    <property type="match status" value="1"/>
</dbReference>
<dbReference type="OrthoDB" id="2065409at2"/>
<evidence type="ECO:0000313" key="5">
    <source>
        <dbReference type="EMBL" id="EYR61970.1"/>
    </source>
</evidence>
<dbReference type="GO" id="GO:0015074">
    <property type="term" value="P:DNA integration"/>
    <property type="evidence" value="ECO:0007669"/>
    <property type="project" value="InterPro"/>
</dbReference>
<sequence length="561" mass="63309">MAAPRVAMRNIKECLRLKFEAGLSHEKIARALQLSKGVVSKYIAAARVAGLDWPALVAMDEAALAAALFAPTSTNKPRGERVLPDVLSIHRELRRKGVTLQLLWEEYLAAHAGQPTYRYTQFVEHYRRYAQTLKRSMRQLHRAGEKLFIDYAGPTLPVVDPATGEVRRAHIFVAALGASNYTYACATPGETQVDWLTSLGQALTYFGGVPEMVVPDNPRALVAQPDRYEPGLNRATLECARHYQTVILPARPRKPQDKAKAEVAVQVVERWIMARLRHRQFFSLHALNQAIAELLEDLNRRPFKRLDGCRRDWFERLDRPALRALPVHPYEVATFKRCKVSIDYHIEVNGSFYSVPSALARQNVDVRLTAHTLEVLHGNRRVASHLLLGRRGAYSTQREHMPAAHQAHREWTPQRLLDWGERIGPYTRQLIDHQLTHKPHPEMGYRACLGLLSLARRYGNARLEAAAERAVHLRAFTGRSVRNLLQQGLDQQPLPQRAAETTLPGDHENVRGADYYQPPQQELFDDAATHPESTAPATPGRHGPRPGRAMDAAGQPQPELR</sequence>
<reference evidence="5 6" key="1">
    <citation type="submission" date="2014-01" db="EMBL/GenBank/DDBJ databases">
        <title>Actinotalea ferrariae CF5-4.</title>
        <authorList>
            <person name="Chen F."/>
            <person name="Li Y."/>
            <person name="Wang G."/>
        </authorList>
    </citation>
    <scope>NUCLEOTIDE SEQUENCE [LARGE SCALE GENOMIC DNA]</scope>
    <source>
        <strain evidence="5 6">CF5-4</strain>
    </source>
</reference>
<evidence type="ECO:0000256" key="2">
    <source>
        <dbReference type="SAM" id="MobiDB-lite"/>
    </source>
</evidence>
<dbReference type="InterPro" id="IPR036397">
    <property type="entry name" value="RNaseH_sf"/>
</dbReference>
<dbReference type="Proteomes" id="UP000019753">
    <property type="component" value="Unassembled WGS sequence"/>
</dbReference>
<dbReference type="SUPFAM" id="SSF53098">
    <property type="entry name" value="Ribonuclease H-like"/>
    <property type="match status" value="1"/>
</dbReference>